<dbReference type="EMBL" id="JADFFM010000002">
    <property type="protein sequence ID" value="MBE9668798.1"/>
    <property type="molecule type" value="Genomic_DNA"/>
</dbReference>
<evidence type="ECO:0000259" key="2">
    <source>
        <dbReference type="Pfam" id="PF03795"/>
    </source>
</evidence>
<dbReference type="InterPro" id="IPR011008">
    <property type="entry name" value="Dimeric_a/b-barrel"/>
</dbReference>
<evidence type="ECO:0000313" key="3">
    <source>
        <dbReference type="EMBL" id="MBE9668798.1"/>
    </source>
</evidence>
<accession>A0ABR9XN51</accession>
<dbReference type="Gene3D" id="3.30.70.1060">
    <property type="entry name" value="Dimeric alpha+beta barrel"/>
    <property type="match status" value="1"/>
</dbReference>
<dbReference type="InterPro" id="IPR005545">
    <property type="entry name" value="YCII"/>
</dbReference>
<organism evidence="3 4">
    <name type="scientific">Mucilaginibacter boryungensis</name>
    <dbReference type="NCBI Taxonomy" id="768480"/>
    <lineage>
        <taxon>Bacteria</taxon>
        <taxon>Pseudomonadati</taxon>
        <taxon>Bacteroidota</taxon>
        <taxon>Sphingobacteriia</taxon>
        <taxon>Sphingobacteriales</taxon>
        <taxon>Sphingobacteriaceae</taxon>
        <taxon>Mucilaginibacter</taxon>
    </lineage>
</organism>
<keyword evidence="4" id="KW-1185">Reference proteome</keyword>
<dbReference type="RefSeq" id="WP_194108179.1">
    <property type="nucleotide sequence ID" value="NZ_JADFFM010000002.1"/>
</dbReference>
<gene>
    <name evidence="3" type="ORF">IRJ18_20690</name>
</gene>
<protein>
    <submittedName>
        <fullName evidence="3">Transcription initiation protein</fullName>
    </submittedName>
</protein>
<dbReference type="PANTHER" id="PTHR35174:SF1">
    <property type="entry name" value="BLL0086 PROTEIN"/>
    <property type="match status" value="1"/>
</dbReference>
<name>A0ABR9XN51_9SPHI</name>
<dbReference type="PANTHER" id="PTHR35174">
    <property type="entry name" value="BLL7171 PROTEIN-RELATED"/>
    <property type="match status" value="1"/>
</dbReference>
<dbReference type="Proteomes" id="UP000632774">
    <property type="component" value="Unassembled WGS sequence"/>
</dbReference>
<comment type="caution">
    <text evidence="3">The sequence shown here is derived from an EMBL/GenBank/DDBJ whole genome shotgun (WGS) entry which is preliminary data.</text>
</comment>
<evidence type="ECO:0000313" key="4">
    <source>
        <dbReference type="Proteomes" id="UP000632774"/>
    </source>
</evidence>
<evidence type="ECO:0000256" key="1">
    <source>
        <dbReference type="ARBA" id="ARBA00007689"/>
    </source>
</evidence>
<sequence length="112" mass="12501">MKNFLFLYRADYNAMPERTPEQMQATTQRWMDWIGSIAAQNHLVDRGNRLESTGKVLSGNNVETDGPFTEIKEALMGYSVVNADNYEQAMKLAAGCPILPGGSIEVREISVM</sequence>
<comment type="similarity">
    <text evidence="1">Belongs to the YciI family.</text>
</comment>
<feature type="domain" description="YCII-related" evidence="2">
    <location>
        <begin position="26"/>
        <end position="110"/>
    </location>
</feature>
<dbReference type="SUPFAM" id="SSF54909">
    <property type="entry name" value="Dimeric alpha+beta barrel"/>
    <property type="match status" value="1"/>
</dbReference>
<dbReference type="Pfam" id="PF03795">
    <property type="entry name" value="YCII"/>
    <property type="match status" value="1"/>
</dbReference>
<reference evidence="3 4" key="1">
    <citation type="submission" date="2020-10" db="EMBL/GenBank/DDBJ databases">
        <title>Mucilaginibacter mali sp. nov., isolated from rhizosphere soil of apple orchard.</title>
        <authorList>
            <person name="Lee J.-S."/>
            <person name="Kim H.S."/>
            <person name="Kim J.-S."/>
        </authorList>
    </citation>
    <scope>NUCLEOTIDE SEQUENCE [LARGE SCALE GENOMIC DNA]</scope>
    <source>
        <strain evidence="3 4">KCTC 23157</strain>
    </source>
</reference>
<proteinExistence type="inferred from homology"/>